<reference evidence="2" key="1">
    <citation type="submission" date="2018-06" db="EMBL/GenBank/DDBJ databases">
        <authorList>
            <consortium name="Pathogen Informatics"/>
        </authorList>
    </citation>
    <scope>NUCLEOTIDE SEQUENCE [LARGE SCALE GENOMIC DNA]</scope>
    <source>
        <strain evidence="2">NCTC10135</strain>
    </source>
</reference>
<proteinExistence type="predicted"/>
<name>A0A3B0PDX2_9BACT</name>
<dbReference type="Proteomes" id="UP000259864">
    <property type="component" value="Chromosome 1"/>
</dbReference>
<dbReference type="AlphaFoldDB" id="A0A3B0PDX2"/>
<dbReference type="EMBL" id="LS991949">
    <property type="protein sequence ID" value="SYV89706.1"/>
    <property type="molecule type" value="Genomic_DNA"/>
</dbReference>
<feature type="non-terminal residue" evidence="1">
    <location>
        <position position="80"/>
    </location>
</feature>
<dbReference type="KEGG" id="mala:NCTC10135_00198"/>
<organism evidence="1 2">
    <name type="scientific">Metamycoplasma alkalescens</name>
    <dbReference type="NCBI Taxonomy" id="45363"/>
    <lineage>
        <taxon>Bacteria</taxon>
        <taxon>Bacillati</taxon>
        <taxon>Mycoplasmatota</taxon>
        <taxon>Mycoplasmoidales</taxon>
        <taxon>Metamycoplasmataceae</taxon>
        <taxon>Metamycoplasma</taxon>
    </lineage>
</organism>
<evidence type="ECO:0000313" key="1">
    <source>
        <dbReference type="EMBL" id="SYV89706.1"/>
    </source>
</evidence>
<evidence type="ECO:0008006" key="3">
    <source>
        <dbReference type="Google" id="ProtNLM"/>
    </source>
</evidence>
<protein>
    <recommendedName>
        <fullName evidence="3">DUF31 domain-containing protein</fullName>
    </recommendedName>
</protein>
<gene>
    <name evidence="1" type="ORF">NCTC10135_00198</name>
</gene>
<evidence type="ECO:0000313" key="2">
    <source>
        <dbReference type="Proteomes" id="UP000259864"/>
    </source>
</evidence>
<accession>A0A3B0PDX2</accession>
<sequence length="80" mass="9272">MLTRDYVSALAKNDEENNLYNLENIYIGGYPADNNQVLFVKNNPTDRYEDANKKKFAFPQGSYENKIEFVNNLGIFLGTW</sequence>